<dbReference type="GO" id="GO:0022857">
    <property type="term" value="F:transmembrane transporter activity"/>
    <property type="evidence" value="ECO:0007669"/>
    <property type="project" value="InterPro"/>
</dbReference>
<reference evidence="8" key="1">
    <citation type="submission" date="2012-09" db="EMBL/GenBank/DDBJ databases">
        <title>Genome sequencing and comparative transcriptomics of race 1 and race 4 of banana pathogen: Fusarium oxysporum f. sp. cubense.</title>
        <authorList>
            <person name="Fang X."/>
            <person name="Huang J."/>
        </authorList>
    </citation>
    <scope>NUCLEOTIDE SEQUENCE [LARGE SCALE GENOMIC DNA]</scope>
    <source>
        <strain evidence="8">race 1</strain>
    </source>
</reference>
<dbReference type="PANTHER" id="PTHR23501:SF195">
    <property type="entry name" value="PEP5"/>
    <property type="match status" value="1"/>
</dbReference>
<evidence type="ECO:0000313" key="7">
    <source>
        <dbReference type="EMBL" id="ENH71472.1"/>
    </source>
</evidence>
<feature type="transmembrane region" description="Helical" evidence="6">
    <location>
        <begin position="216"/>
        <end position="233"/>
    </location>
</feature>
<feature type="transmembrane region" description="Helical" evidence="6">
    <location>
        <begin position="449"/>
        <end position="467"/>
    </location>
</feature>
<feature type="transmembrane region" description="Helical" evidence="6">
    <location>
        <begin position="61"/>
        <end position="78"/>
    </location>
</feature>
<feature type="transmembrane region" description="Helical" evidence="6">
    <location>
        <begin position="23"/>
        <end position="41"/>
    </location>
</feature>
<proteinExistence type="predicted"/>
<protein>
    <submittedName>
        <fullName evidence="7">Putative transporter C3H1.06c</fullName>
    </submittedName>
</protein>
<keyword evidence="3 6" id="KW-1133">Transmembrane helix</keyword>
<dbReference type="VEuPathDB" id="FungiDB:FOC1_g10007707"/>
<dbReference type="SUPFAM" id="SSF103473">
    <property type="entry name" value="MFS general substrate transporter"/>
    <property type="match status" value="1"/>
</dbReference>
<sequence>MASQSSIHAPFERDATRIHSKTMICLFAVNIIYLTQILSLVGTGLLANTMAQVVGGTGQTVWYSSCITILTVVLNPPIGQVADYWGRKAILVVMPLAGVVGSIIVSRAQSSGTLIAGFAILGLNYGSQSLSVAVMSEILPRHYRPIGQAVGSVSTALGAIIALLMGGGLLRHGDNSNYRIFCLDWVGYALFAPALVLFCIALSWSQNPYSWDSVNILAPFIISIVALIIFIVYEWRFKKDGMLHHELWRHRNFAISLFVIFVEGSVNFATLFIAAGVFSPVFGLWSSKRKTLRPPLVLGAICLLAFFILLATSKIDTPRYAFWIYPILPGIALPSIVPLSMVSAQFATTPELIALTSALMTSIRSLGGSIGLAINNAVLHNALDKELPKKIAEAALPLGLPASSLPALIQGLASQNKQAVAAVPGVTPEIAQAAVLGMKKAYLIAFRNAWIVSASFCSLLLISCFFIKEQESEFDASIDAPVEIDSKTMEVDEIVPTNMQEKQFESRAEVSHQENSSS</sequence>
<dbReference type="Gene3D" id="1.20.1250.20">
    <property type="entry name" value="MFS general substrate transporter like domains"/>
    <property type="match status" value="1"/>
</dbReference>
<name>N4UJE9_FUSC1</name>
<feature type="transmembrane region" description="Helical" evidence="6">
    <location>
        <begin position="296"/>
        <end position="315"/>
    </location>
</feature>
<evidence type="ECO:0000313" key="8">
    <source>
        <dbReference type="Proteomes" id="UP000016928"/>
    </source>
</evidence>
<evidence type="ECO:0000256" key="3">
    <source>
        <dbReference type="ARBA" id="ARBA00022989"/>
    </source>
</evidence>
<keyword evidence="2 6" id="KW-0812">Transmembrane</keyword>
<feature type="transmembrane region" description="Helical" evidence="6">
    <location>
        <begin position="352"/>
        <end position="374"/>
    </location>
</feature>
<keyword evidence="4 6" id="KW-0472">Membrane</keyword>
<organism evidence="7 8">
    <name type="scientific">Fusarium oxysporum f. sp. cubense (strain race 1)</name>
    <name type="common">Panama disease fungus</name>
    <dbReference type="NCBI Taxonomy" id="1229664"/>
    <lineage>
        <taxon>Eukaryota</taxon>
        <taxon>Fungi</taxon>
        <taxon>Dikarya</taxon>
        <taxon>Ascomycota</taxon>
        <taxon>Pezizomycotina</taxon>
        <taxon>Sordariomycetes</taxon>
        <taxon>Hypocreomycetidae</taxon>
        <taxon>Hypocreales</taxon>
        <taxon>Nectriaceae</taxon>
        <taxon>Fusarium</taxon>
        <taxon>Fusarium oxysporum species complex</taxon>
    </lineage>
</organism>
<reference evidence="8" key="2">
    <citation type="journal article" date="2014" name="PLoS ONE">
        <title>Genome and Transcriptome Analysis of the Fungal Pathogen Fusarium oxysporum f. sp. cubense Causing Banana Vascular Wilt Disease.</title>
        <authorList>
            <person name="Guo L."/>
            <person name="Han L."/>
            <person name="Yang L."/>
            <person name="Zeng H."/>
            <person name="Fan D."/>
            <person name="Zhu Y."/>
            <person name="Feng Y."/>
            <person name="Wang G."/>
            <person name="Peng C."/>
            <person name="Jiang X."/>
            <person name="Zhou D."/>
            <person name="Ni P."/>
            <person name="Liang C."/>
            <person name="Liu L."/>
            <person name="Wang J."/>
            <person name="Mao C."/>
            <person name="Fang X."/>
            <person name="Peng M."/>
            <person name="Huang J."/>
        </authorList>
    </citation>
    <scope>NUCLEOTIDE SEQUENCE [LARGE SCALE GENOMIC DNA]</scope>
    <source>
        <strain evidence="8">race 1</strain>
    </source>
</reference>
<evidence type="ECO:0000256" key="6">
    <source>
        <dbReference type="SAM" id="Phobius"/>
    </source>
</evidence>
<dbReference type="Pfam" id="PF07690">
    <property type="entry name" value="MFS_1"/>
    <property type="match status" value="1"/>
</dbReference>
<dbReference type="HOGENOM" id="CLU_000960_25_1_1"/>
<dbReference type="PANTHER" id="PTHR23501">
    <property type="entry name" value="MAJOR FACILITATOR SUPERFAMILY"/>
    <property type="match status" value="1"/>
</dbReference>
<dbReference type="EMBL" id="KB730145">
    <property type="protein sequence ID" value="ENH71472.1"/>
    <property type="molecule type" value="Genomic_DNA"/>
</dbReference>
<dbReference type="OrthoDB" id="2587356at2759"/>
<feature type="transmembrane region" description="Helical" evidence="6">
    <location>
        <begin position="253"/>
        <end position="284"/>
    </location>
</feature>
<dbReference type="GO" id="GO:0005886">
    <property type="term" value="C:plasma membrane"/>
    <property type="evidence" value="ECO:0007669"/>
    <property type="project" value="TreeGrafter"/>
</dbReference>
<dbReference type="OMA" id="FIVYEWR"/>
<comment type="subcellular location">
    <subcellularLocation>
        <location evidence="1">Membrane</location>
        <topology evidence="1">Multi-pass membrane protein</topology>
    </subcellularLocation>
</comment>
<gene>
    <name evidence="7" type="ORF">FOC1_g10007707</name>
</gene>
<feature type="transmembrane region" description="Helical" evidence="6">
    <location>
        <begin position="146"/>
        <end position="165"/>
    </location>
</feature>
<dbReference type="InterPro" id="IPR011701">
    <property type="entry name" value="MFS"/>
</dbReference>
<evidence type="ECO:0000256" key="5">
    <source>
        <dbReference type="ARBA" id="ARBA00023180"/>
    </source>
</evidence>
<accession>N4UJE9</accession>
<evidence type="ECO:0000256" key="1">
    <source>
        <dbReference type="ARBA" id="ARBA00004141"/>
    </source>
</evidence>
<dbReference type="AlphaFoldDB" id="N4UJE9"/>
<evidence type="ECO:0000256" key="4">
    <source>
        <dbReference type="ARBA" id="ARBA00023136"/>
    </source>
</evidence>
<evidence type="ECO:0000256" key="2">
    <source>
        <dbReference type="ARBA" id="ARBA00022692"/>
    </source>
</evidence>
<feature type="transmembrane region" description="Helical" evidence="6">
    <location>
        <begin position="321"/>
        <end position="340"/>
    </location>
</feature>
<dbReference type="InterPro" id="IPR036259">
    <property type="entry name" value="MFS_trans_sf"/>
</dbReference>
<dbReference type="Proteomes" id="UP000016928">
    <property type="component" value="Unassembled WGS sequence"/>
</dbReference>
<feature type="transmembrane region" description="Helical" evidence="6">
    <location>
        <begin position="185"/>
        <end position="204"/>
    </location>
</feature>
<keyword evidence="5" id="KW-0325">Glycoprotein</keyword>
<feature type="transmembrane region" description="Helical" evidence="6">
    <location>
        <begin position="90"/>
        <end position="108"/>
    </location>
</feature>